<sequence>MEGKTDFTKLNQDHFDNEAAHYDAKHEKTTEEIARRIETRRDFIGVDWIEDDDSSEDENGDDTHRQPHRTVKVLDYACGTGSMSRFLIGLVLCPGQALAPYITQSIGIDLSEKMVAAYNVRAQNQGLTEDEMAAFHGNLCVPGDESPGAFRDPKFFDFDLAVVGLGFHHFDDPELAAKRLVARLRPGGVLMIIDFLPHGPHGSDSSESHGHEHHNHHHHHHHHPHDHSHHGHHHHEEHGQIEVEGGDASIGKALKTVTHHGFSEEHIKEIFVDAGAGKDFAIDNMGQVVFGPRHGKRTLFMARGTKA</sequence>
<dbReference type="Pfam" id="PF13489">
    <property type="entry name" value="Methyltransf_23"/>
    <property type="match status" value="1"/>
</dbReference>
<dbReference type="OrthoDB" id="3647at2759"/>
<dbReference type="AlphaFoldDB" id="A0A194W9E5"/>
<evidence type="ECO:0000313" key="3">
    <source>
        <dbReference type="EMBL" id="KUI72695.1"/>
    </source>
</evidence>
<dbReference type="CDD" id="cd02440">
    <property type="entry name" value="AdoMet_MTases"/>
    <property type="match status" value="1"/>
</dbReference>
<protein>
    <submittedName>
        <fullName evidence="3">Uncharacterized protein</fullName>
    </submittedName>
</protein>
<accession>A0A194W9E5</accession>
<evidence type="ECO:0000313" key="4">
    <source>
        <dbReference type="Proteomes" id="UP000078559"/>
    </source>
</evidence>
<dbReference type="Proteomes" id="UP000078559">
    <property type="component" value="Chromosome 9"/>
</dbReference>
<name>A0A194W9E5_CYTMA</name>
<evidence type="ECO:0000256" key="2">
    <source>
        <dbReference type="SAM" id="MobiDB-lite"/>
    </source>
</evidence>
<dbReference type="InterPro" id="IPR029063">
    <property type="entry name" value="SAM-dependent_MTases_sf"/>
</dbReference>
<evidence type="ECO:0000256" key="1">
    <source>
        <dbReference type="ARBA" id="ARBA00038158"/>
    </source>
</evidence>
<dbReference type="PANTHER" id="PTHR43591">
    <property type="entry name" value="METHYLTRANSFERASE"/>
    <property type="match status" value="1"/>
</dbReference>
<dbReference type="PANTHER" id="PTHR43591:SF108">
    <property type="entry name" value="S-ADENOSYL-L-METHIONINE-DEPENDENT METHYLTRANSFERASE"/>
    <property type="match status" value="1"/>
</dbReference>
<organism evidence="3 4">
    <name type="scientific">Cytospora mali</name>
    <name type="common">Apple Valsa canker fungus</name>
    <name type="synonym">Valsa mali</name>
    <dbReference type="NCBI Taxonomy" id="578113"/>
    <lineage>
        <taxon>Eukaryota</taxon>
        <taxon>Fungi</taxon>
        <taxon>Dikarya</taxon>
        <taxon>Ascomycota</taxon>
        <taxon>Pezizomycotina</taxon>
        <taxon>Sordariomycetes</taxon>
        <taxon>Sordariomycetidae</taxon>
        <taxon>Diaporthales</taxon>
        <taxon>Cytosporaceae</taxon>
        <taxon>Cytospora</taxon>
    </lineage>
</organism>
<keyword evidence="4" id="KW-1185">Reference proteome</keyword>
<comment type="similarity">
    <text evidence="1">Belongs to the methyltransferase superfamily. LaeA methyltransferase family.</text>
</comment>
<proteinExistence type="inferred from homology"/>
<feature type="region of interest" description="Disordered" evidence="2">
    <location>
        <begin position="200"/>
        <end position="242"/>
    </location>
</feature>
<dbReference type="SUPFAM" id="SSF53335">
    <property type="entry name" value="S-adenosyl-L-methionine-dependent methyltransferases"/>
    <property type="match status" value="1"/>
</dbReference>
<dbReference type="SMR" id="A0A194W9E5"/>
<dbReference type="EMBL" id="CM003106">
    <property type="protein sequence ID" value="KUI72695.1"/>
    <property type="molecule type" value="Genomic_DNA"/>
</dbReference>
<feature type="compositionally biased region" description="Basic residues" evidence="2">
    <location>
        <begin position="211"/>
        <end position="233"/>
    </location>
</feature>
<dbReference type="Gene3D" id="3.40.50.150">
    <property type="entry name" value="Vaccinia Virus protein VP39"/>
    <property type="match status" value="1"/>
</dbReference>
<gene>
    <name evidence="3" type="ORF">VM1G_08107</name>
</gene>
<reference evidence="3" key="1">
    <citation type="submission" date="2014-12" db="EMBL/GenBank/DDBJ databases">
        <title>Genome Sequence of Valsa Canker Pathogens Uncovers a Specific Adaption of Colonization on Woody Bark.</title>
        <authorList>
            <person name="Yin Z."/>
            <person name="Liu H."/>
            <person name="Gao X."/>
            <person name="Li Z."/>
            <person name="Song N."/>
            <person name="Ke X."/>
            <person name="Dai Q."/>
            <person name="Wu Y."/>
            <person name="Sun Y."/>
            <person name="Xu J.-R."/>
            <person name="Kang Z.K."/>
            <person name="Wang L."/>
            <person name="Huang L."/>
        </authorList>
    </citation>
    <scope>NUCLEOTIDE SEQUENCE [LARGE SCALE GENOMIC DNA]</scope>
    <source>
        <strain evidence="3">03-8</strain>
    </source>
</reference>